<evidence type="ECO:0000313" key="1">
    <source>
        <dbReference type="EMBL" id="PKI47162.1"/>
    </source>
</evidence>
<reference evidence="1 2" key="1">
    <citation type="submission" date="2017-11" db="EMBL/GenBank/DDBJ databases">
        <title>De-novo sequencing of pomegranate (Punica granatum L.) genome.</title>
        <authorList>
            <person name="Akparov Z."/>
            <person name="Amiraslanov A."/>
            <person name="Hajiyeva S."/>
            <person name="Abbasov M."/>
            <person name="Kaur K."/>
            <person name="Hamwieh A."/>
            <person name="Solovyev V."/>
            <person name="Salamov A."/>
            <person name="Braich B."/>
            <person name="Kosarev P."/>
            <person name="Mahmoud A."/>
            <person name="Hajiyev E."/>
            <person name="Babayeva S."/>
            <person name="Izzatullayeva V."/>
            <person name="Mammadov A."/>
            <person name="Mammadov A."/>
            <person name="Sharifova S."/>
            <person name="Ojaghi J."/>
            <person name="Eynullazada K."/>
            <person name="Bayramov B."/>
            <person name="Abdulazimova A."/>
            <person name="Shahmuradov I."/>
        </authorList>
    </citation>
    <scope>NUCLEOTIDE SEQUENCE [LARGE SCALE GENOMIC DNA]</scope>
    <source>
        <strain evidence="2">cv. AG2017</strain>
        <tissue evidence="1">Leaf</tissue>
    </source>
</reference>
<sequence length="86" mass="9144">MAGSPWIPERCGQGYERRGCLKGRVAPKIVPTMADTGRRARRGSSAAASWRNHNGTRDCLRRYGNGGAPATVARDCGRGVSLDGVS</sequence>
<proteinExistence type="predicted"/>
<dbReference type="EMBL" id="PGOL01002542">
    <property type="protein sequence ID" value="PKI47162.1"/>
    <property type="molecule type" value="Genomic_DNA"/>
</dbReference>
<dbReference type="Proteomes" id="UP000233551">
    <property type="component" value="Unassembled WGS sequence"/>
</dbReference>
<gene>
    <name evidence="1" type="ORF">CRG98_032433</name>
</gene>
<keyword evidence="2" id="KW-1185">Reference proteome</keyword>
<evidence type="ECO:0000313" key="2">
    <source>
        <dbReference type="Proteomes" id="UP000233551"/>
    </source>
</evidence>
<organism evidence="1 2">
    <name type="scientific">Punica granatum</name>
    <name type="common">Pomegranate</name>
    <dbReference type="NCBI Taxonomy" id="22663"/>
    <lineage>
        <taxon>Eukaryota</taxon>
        <taxon>Viridiplantae</taxon>
        <taxon>Streptophyta</taxon>
        <taxon>Embryophyta</taxon>
        <taxon>Tracheophyta</taxon>
        <taxon>Spermatophyta</taxon>
        <taxon>Magnoliopsida</taxon>
        <taxon>eudicotyledons</taxon>
        <taxon>Gunneridae</taxon>
        <taxon>Pentapetalae</taxon>
        <taxon>rosids</taxon>
        <taxon>malvids</taxon>
        <taxon>Myrtales</taxon>
        <taxon>Lythraceae</taxon>
        <taxon>Punica</taxon>
    </lineage>
</organism>
<name>A0A2I0IT25_PUNGR</name>
<accession>A0A2I0IT25</accession>
<protein>
    <submittedName>
        <fullName evidence="1">Uncharacterized protein</fullName>
    </submittedName>
</protein>
<comment type="caution">
    <text evidence="1">The sequence shown here is derived from an EMBL/GenBank/DDBJ whole genome shotgun (WGS) entry which is preliminary data.</text>
</comment>
<dbReference type="AlphaFoldDB" id="A0A2I0IT25"/>